<reference evidence="2 3" key="1">
    <citation type="submission" date="2017-11" db="EMBL/GenBank/DDBJ databases">
        <title>De-novo sequencing of pomegranate (Punica granatum L.) genome.</title>
        <authorList>
            <person name="Akparov Z."/>
            <person name="Amiraslanov A."/>
            <person name="Hajiyeva S."/>
            <person name="Abbasov M."/>
            <person name="Kaur K."/>
            <person name="Hamwieh A."/>
            <person name="Solovyev V."/>
            <person name="Salamov A."/>
            <person name="Braich B."/>
            <person name="Kosarev P."/>
            <person name="Mahmoud A."/>
            <person name="Hajiyev E."/>
            <person name="Babayeva S."/>
            <person name="Izzatullayeva V."/>
            <person name="Mammadov A."/>
            <person name="Mammadov A."/>
            <person name="Sharifova S."/>
            <person name="Ojaghi J."/>
            <person name="Eynullazada K."/>
            <person name="Bayramov B."/>
            <person name="Abdulazimova A."/>
            <person name="Shahmuradov I."/>
        </authorList>
    </citation>
    <scope>NUCLEOTIDE SEQUENCE [LARGE SCALE GENOMIC DNA]</scope>
    <source>
        <strain evidence="3">cv. AG2017</strain>
        <tissue evidence="2">Leaf</tissue>
    </source>
</reference>
<keyword evidence="3" id="KW-1185">Reference proteome</keyword>
<accession>A0A2I0LA22</accession>
<feature type="compositionally biased region" description="Polar residues" evidence="1">
    <location>
        <begin position="7"/>
        <end position="17"/>
    </location>
</feature>
<gene>
    <name evidence="2" type="ORF">CRG98_002144</name>
</gene>
<feature type="region of interest" description="Disordered" evidence="1">
    <location>
        <begin position="32"/>
        <end position="51"/>
    </location>
</feature>
<sequence length="94" mass="10592">MMKQAEDTVTTPANGEPTNRFKRLILNFGSKNRGSKELELKNQQKSSDDNLTHQSFASFFDSKSSLFSKKPPKPLDVSPVEKSSTPDDNEWTLD</sequence>
<dbReference type="EMBL" id="PGOL01000091">
    <property type="protein sequence ID" value="PKI77538.1"/>
    <property type="molecule type" value="Genomic_DNA"/>
</dbReference>
<name>A0A2I0LA22_PUNGR</name>
<dbReference type="AlphaFoldDB" id="A0A2I0LA22"/>
<feature type="region of interest" description="Disordered" evidence="1">
    <location>
        <begin position="1"/>
        <end position="21"/>
    </location>
</feature>
<evidence type="ECO:0000256" key="1">
    <source>
        <dbReference type="SAM" id="MobiDB-lite"/>
    </source>
</evidence>
<feature type="compositionally biased region" description="Basic and acidic residues" evidence="1">
    <location>
        <begin position="34"/>
        <end position="51"/>
    </location>
</feature>
<protein>
    <submittedName>
        <fullName evidence="2">Uncharacterized protein</fullName>
    </submittedName>
</protein>
<proteinExistence type="predicted"/>
<evidence type="ECO:0000313" key="2">
    <source>
        <dbReference type="EMBL" id="PKI77538.1"/>
    </source>
</evidence>
<dbReference type="STRING" id="22663.A0A2I0LA22"/>
<comment type="caution">
    <text evidence="2">The sequence shown here is derived from an EMBL/GenBank/DDBJ whole genome shotgun (WGS) entry which is preliminary data.</text>
</comment>
<dbReference type="Proteomes" id="UP000233551">
    <property type="component" value="Unassembled WGS sequence"/>
</dbReference>
<evidence type="ECO:0000313" key="3">
    <source>
        <dbReference type="Proteomes" id="UP000233551"/>
    </source>
</evidence>
<organism evidence="2 3">
    <name type="scientific">Punica granatum</name>
    <name type="common">Pomegranate</name>
    <dbReference type="NCBI Taxonomy" id="22663"/>
    <lineage>
        <taxon>Eukaryota</taxon>
        <taxon>Viridiplantae</taxon>
        <taxon>Streptophyta</taxon>
        <taxon>Embryophyta</taxon>
        <taxon>Tracheophyta</taxon>
        <taxon>Spermatophyta</taxon>
        <taxon>Magnoliopsida</taxon>
        <taxon>eudicotyledons</taxon>
        <taxon>Gunneridae</taxon>
        <taxon>Pentapetalae</taxon>
        <taxon>rosids</taxon>
        <taxon>malvids</taxon>
        <taxon>Myrtales</taxon>
        <taxon>Lythraceae</taxon>
        <taxon>Punica</taxon>
    </lineage>
</organism>
<feature type="region of interest" description="Disordered" evidence="1">
    <location>
        <begin position="63"/>
        <end position="94"/>
    </location>
</feature>